<evidence type="ECO:0000256" key="2">
    <source>
        <dbReference type="ARBA" id="ARBA00022723"/>
    </source>
</evidence>
<dbReference type="Gene3D" id="2.102.10.10">
    <property type="entry name" value="Rieske [2Fe-2S] iron-sulphur domain"/>
    <property type="match status" value="1"/>
</dbReference>
<accession>A0ABX1SLG6</accession>
<comment type="caution">
    <text evidence="6">The sequence shown here is derived from an EMBL/GenBank/DDBJ whole genome shotgun (WGS) entry which is preliminary data.</text>
</comment>
<dbReference type="InterPro" id="IPR017941">
    <property type="entry name" value="Rieske_2Fe-2S"/>
</dbReference>
<evidence type="ECO:0000256" key="4">
    <source>
        <dbReference type="ARBA" id="ARBA00023014"/>
    </source>
</evidence>
<keyword evidence="3" id="KW-0408">Iron</keyword>
<organism evidence="6 7">
    <name type="scientific">Pseudonocardia acidicola</name>
    <dbReference type="NCBI Taxonomy" id="2724939"/>
    <lineage>
        <taxon>Bacteria</taxon>
        <taxon>Bacillati</taxon>
        <taxon>Actinomycetota</taxon>
        <taxon>Actinomycetes</taxon>
        <taxon>Pseudonocardiales</taxon>
        <taxon>Pseudonocardiaceae</taxon>
        <taxon>Pseudonocardia</taxon>
    </lineage>
</organism>
<evidence type="ECO:0000313" key="7">
    <source>
        <dbReference type="Proteomes" id="UP000820669"/>
    </source>
</evidence>
<keyword evidence="7" id="KW-1185">Reference proteome</keyword>
<dbReference type="RefSeq" id="WP_169384457.1">
    <property type="nucleotide sequence ID" value="NZ_JAAXLA010000070.1"/>
</dbReference>
<feature type="domain" description="Rieske" evidence="5">
    <location>
        <begin position="2"/>
        <end position="98"/>
    </location>
</feature>
<evidence type="ECO:0000313" key="6">
    <source>
        <dbReference type="EMBL" id="NMI00994.1"/>
    </source>
</evidence>
<name>A0ABX1SLG6_9PSEU</name>
<proteinExistence type="predicted"/>
<evidence type="ECO:0000256" key="1">
    <source>
        <dbReference type="ARBA" id="ARBA00022714"/>
    </source>
</evidence>
<keyword evidence="4" id="KW-0411">Iron-sulfur</keyword>
<keyword evidence="1" id="KW-0001">2Fe-2S</keyword>
<dbReference type="Pfam" id="PF00355">
    <property type="entry name" value="Rieske"/>
    <property type="match status" value="1"/>
</dbReference>
<dbReference type="EMBL" id="JAAXLA010000070">
    <property type="protein sequence ID" value="NMI00994.1"/>
    <property type="molecule type" value="Genomic_DNA"/>
</dbReference>
<sequence length="114" mass="12348">MTPLCRITDIPGSGLLPVTVDGLPDLLVCRFGDEVHVVANLCSHGASELSDGRLIGCEVECELHRGRFDVRTGKATRRPAKKPIATYPVQVEEGVVLLADHAAEARMDPRPARH</sequence>
<evidence type="ECO:0000256" key="3">
    <source>
        <dbReference type="ARBA" id="ARBA00023004"/>
    </source>
</evidence>
<dbReference type="PROSITE" id="PS51296">
    <property type="entry name" value="RIESKE"/>
    <property type="match status" value="1"/>
</dbReference>
<dbReference type="InterPro" id="IPR036922">
    <property type="entry name" value="Rieske_2Fe-2S_sf"/>
</dbReference>
<dbReference type="SUPFAM" id="SSF50022">
    <property type="entry name" value="ISP domain"/>
    <property type="match status" value="1"/>
</dbReference>
<reference evidence="6 7" key="1">
    <citation type="submission" date="2020-04" db="EMBL/GenBank/DDBJ databases">
        <authorList>
            <person name="Klaysubun C."/>
            <person name="Duangmal K."/>
            <person name="Lipun K."/>
        </authorList>
    </citation>
    <scope>NUCLEOTIDE SEQUENCE [LARGE SCALE GENOMIC DNA]</scope>
    <source>
        <strain evidence="6 7">K10HN5</strain>
    </source>
</reference>
<dbReference type="Proteomes" id="UP000820669">
    <property type="component" value="Unassembled WGS sequence"/>
</dbReference>
<dbReference type="CDD" id="cd03528">
    <property type="entry name" value="Rieske_RO_ferredoxin"/>
    <property type="match status" value="1"/>
</dbReference>
<gene>
    <name evidence="6" type="ORF">HF526_27370</name>
</gene>
<keyword evidence="2" id="KW-0479">Metal-binding</keyword>
<protein>
    <submittedName>
        <fullName evidence="6">Non-heme iron oxygenase ferredoxin subunit</fullName>
    </submittedName>
</protein>
<evidence type="ECO:0000259" key="5">
    <source>
        <dbReference type="PROSITE" id="PS51296"/>
    </source>
</evidence>